<dbReference type="PANTHER" id="PTHR47738:SF1">
    <property type="entry name" value="NITROGEN REGULATORY PROTEIN"/>
    <property type="match status" value="1"/>
</dbReference>
<keyword evidence="3" id="KW-1185">Reference proteome</keyword>
<dbReference type="InterPro" id="IPR006320">
    <property type="entry name" value="PTS_Nitro_regul"/>
</dbReference>
<accession>A0A5R9IQ01</accession>
<dbReference type="PROSITE" id="PS51094">
    <property type="entry name" value="PTS_EIIA_TYPE_2"/>
    <property type="match status" value="1"/>
</dbReference>
<dbReference type="NCBIfam" id="TIGR01419">
    <property type="entry name" value="nitro_reg_IIA"/>
    <property type="match status" value="1"/>
</dbReference>
<dbReference type="Proteomes" id="UP000307790">
    <property type="component" value="Unassembled WGS sequence"/>
</dbReference>
<sequence>MKLEQLLSPDCTVCAVPGTSKKGVLQQISRIAANAFKNATEKELLNALVAREKLSSTGIGKGIAIPHGRLLDHQQIIAVLITTEKPVSFDAIDDQPVDIFFALFVPEDHCQQHLQTLAAIAAFLGDKGNAKRIRKCQSSEQLFKMATGQQD</sequence>
<dbReference type="PROSITE" id="PS00372">
    <property type="entry name" value="PTS_EIIA_TYPE_2_HIS"/>
    <property type="match status" value="1"/>
</dbReference>
<protein>
    <submittedName>
        <fullName evidence="2">PTS IIA-like nitrogen regulatory protein PtsN</fullName>
    </submittedName>
</protein>
<evidence type="ECO:0000259" key="1">
    <source>
        <dbReference type="PROSITE" id="PS51094"/>
    </source>
</evidence>
<gene>
    <name evidence="2" type="primary">ptsN</name>
    <name evidence="2" type="ORF">FE810_03975</name>
</gene>
<proteinExistence type="predicted"/>
<dbReference type="Gene3D" id="3.40.930.10">
    <property type="entry name" value="Mannitol-specific EII, Chain A"/>
    <property type="match status" value="1"/>
</dbReference>
<name>A0A5R9IQ01_9GAMM</name>
<dbReference type="InterPro" id="IPR002178">
    <property type="entry name" value="PTS_EIIA_type-2_dom"/>
</dbReference>
<dbReference type="InterPro" id="IPR051541">
    <property type="entry name" value="PTS_SugarTrans_NitroReg"/>
</dbReference>
<dbReference type="OrthoDB" id="95460at2"/>
<dbReference type="GO" id="GO:0008982">
    <property type="term" value="F:protein-N(PI)-phosphohistidine-sugar phosphotransferase activity"/>
    <property type="evidence" value="ECO:0007669"/>
    <property type="project" value="InterPro"/>
</dbReference>
<dbReference type="GO" id="GO:0030295">
    <property type="term" value="F:protein kinase activator activity"/>
    <property type="evidence" value="ECO:0007669"/>
    <property type="project" value="TreeGrafter"/>
</dbReference>
<dbReference type="AlphaFoldDB" id="A0A5R9IQ01"/>
<dbReference type="CDD" id="cd00211">
    <property type="entry name" value="PTS_IIA_fru"/>
    <property type="match status" value="1"/>
</dbReference>
<dbReference type="InterPro" id="IPR016152">
    <property type="entry name" value="PTrfase/Anion_transptr"/>
</dbReference>
<evidence type="ECO:0000313" key="3">
    <source>
        <dbReference type="Proteomes" id="UP000307790"/>
    </source>
</evidence>
<organism evidence="2 3">
    <name type="scientific">Thalassotalea litorea</name>
    <dbReference type="NCBI Taxonomy" id="2020715"/>
    <lineage>
        <taxon>Bacteria</taxon>
        <taxon>Pseudomonadati</taxon>
        <taxon>Pseudomonadota</taxon>
        <taxon>Gammaproteobacteria</taxon>
        <taxon>Alteromonadales</taxon>
        <taxon>Colwelliaceae</taxon>
        <taxon>Thalassotalea</taxon>
    </lineage>
</organism>
<feature type="domain" description="PTS EIIA type-2" evidence="1">
    <location>
        <begin position="5"/>
        <end position="149"/>
    </location>
</feature>
<dbReference type="RefSeq" id="WP_138318745.1">
    <property type="nucleotide sequence ID" value="NZ_VCBC01000004.1"/>
</dbReference>
<dbReference type="GO" id="GO:0009401">
    <property type="term" value="P:phosphoenolpyruvate-dependent sugar phosphotransferase system"/>
    <property type="evidence" value="ECO:0007669"/>
    <property type="project" value="InterPro"/>
</dbReference>
<dbReference type="EMBL" id="VCBC01000004">
    <property type="protein sequence ID" value="TLU66679.1"/>
    <property type="molecule type" value="Genomic_DNA"/>
</dbReference>
<comment type="caution">
    <text evidence="2">The sequence shown here is derived from an EMBL/GenBank/DDBJ whole genome shotgun (WGS) entry which is preliminary data.</text>
</comment>
<dbReference type="Pfam" id="PF00359">
    <property type="entry name" value="PTS_EIIA_2"/>
    <property type="match status" value="1"/>
</dbReference>
<evidence type="ECO:0000313" key="2">
    <source>
        <dbReference type="EMBL" id="TLU66679.1"/>
    </source>
</evidence>
<dbReference type="SUPFAM" id="SSF55804">
    <property type="entry name" value="Phoshotransferase/anion transport protein"/>
    <property type="match status" value="1"/>
</dbReference>
<reference evidence="2 3" key="1">
    <citation type="submission" date="2019-05" db="EMBL/GenBank/DDBJ databases">
        <title>Genome sequences of Thalassotalea litorea 1K03283.</title>
        <authorList>
            <person name="Zhang D."/>
        </authorList>
    </citation>
    <scope>NUCLEOTIDE SEQUENCE [LARGE SCALE GENOMIC DNA]</scope>
    <source>
        <strain evidence="2 3">MCCC 1K03283</strain>
    </source>
</reference>
<dbReference type="PANTHER" id="PTHR47738">
    <property type="entry name" value="PTS SYSTEM FRUCTOSE-LIKE EIIA COMPONENT-RELATED"/>
    <property type="match status" value="1"/>
</dbReference>